<dbReference type="RefSeq" id="WP_267773803.1">
    <property type="nucleotide sequence ID" value="NZ_JAPNKE010000002.1"/>
</dbReference>
<dbReference type="PANTHER" id="PTHR20842:SF0">
    <property type="entry name" value="ALPHA-ASPARTYL DIPEPTIDASE"/>
    <property type="match status" value="1"/>
</dbReference>
<keyword evidence="12" id="KW-1185">Reference proteome</keyword>
<dbReference type="NCBIfam" id="NF003642">
    <property type="entry name" value="PRK05282.1"/>
    <property type="match status" value="1"/>
</dbReference>
<comment type="similarity">
    <text evidence="2">Belongs to the peptidase S51 family.</text>
</comment>
<evidence type="ECO:0000256" key="1">
    <source>
        <dbReference type="ARBA" id="ARBA00004496"/>
    </source>
</evidence>
<evidence type="ECO:0000313" key="12">
    <source>
        <dbReference type="Proteomes" id="UP001150924"/>
    </source>
</evidence>
<evidence type="ECO:0000256" key="5">
    <source>
        <dbReference type="ARBA" id="ARBA00022801"/>
    </source>
</evidence>
<dbReference type="GO" id="GO:0016805">
    <property type="term" value="F:dipeptidase activity"/>
    <property type="evidence" value="ECO:0007669"/>
    <property type="project" value="UniProtKB-KW"/>
</dbReference>
<dbReference type="EMBL" id="JAPNKE010000002">
    <property type="protein sequence ID" value="MCY1010729.1"/>
    <property type="molecule type" value="Genomic_DNA"/>
</dbReference>
<dbReference type="GO" id="GO:0008236">
    <property type="term" value="F:serine-type peptidase activity"/>
    <property type="evidence" value="ECO:0007669"/>
    <property type="project" value="UniProtKB-KW"/>
</dbReference>
<protein>
    <recommendedName>
        <fullName evidence="9">dipeptidase E</fullName>
        <ecNumber evidence="9">3.4.13.21</ecNumber>
    </recommendedName>
    <alternativeName>
        <fullName evidence="10">Asp-specific dipeptidase</fullName>
    </alternativeName>
</protein>
<keyword evidence="4" id="KW-0645">Protease</keyword>
<keyword evidence="7 11" id="KW-0224">Dipeptidase</keyword>
<dbReference type="GO" id="GO:0006508">
    <property type="term" value="P:proteolysis"/>
    <property type="evidence" value="ECO:0007669"/>
    <property type="project" value="UniProtKB-KW"/>
</dbReference>
<dbReference type="Pfam" id="PF03575">
    <property type="entry name" value="Peptidase_S51"/>
    <property type="match status" value="1"/>
</dbReference>
<comment type="caution">
    <text evidence="11">The sequence shown here is derived from an EMBL/GenBank/DDBJ whole genome shotgun (WGS) entry which is preliminary data.</text>
</comment>
<dbReference type="SUPFAM" id="SSF52317">
    <property type="entry name" value="Class I glutamine amidotransferase-like"/>
    <property type="match status" value="1"/>
</dbReference>
<evidence type="ECO:0000256" key="9">
    <source>
        <dbReference type="ARBA" id="ARBA00066675"/>
    </source>
</evidence>
<evidence type="ECO:0000256" key="6">
    <source>
        <dbReference type="ARBA" id="ARBA00022825"/>
    </source>
</evidence>
<name>A0A9X3EUV1_9BACT</name>
<evidence type="ECO:0000256" key="7">
    <source>
        <dbReference type="ARBA" id="ARBA00022997"/>
    </source>
</evidence>
<sequence length="234" mass="25349">MTRLLLVSNSTLHGSGYLDHCAELIGQFLGRGVGRVLFIPFALRDRDAYAAQARARFAALGYQLDSLHEAADPRAAVQSAEAVFTGGGNTFRLLHQLYALDVLAPLRERVLSDMPYIGSSAGSNIAGLTIGTTNDMPIVEPPSFRALGLVPFNLNPHYLDPDPGSTHMGETREKRIEQFHEENPQPVVGLREGSLLRREGARLSLLGVTGARIFRQGQRPAEVPPGADLSELLA</sequence>
<dbReference type="CDD" id="cd03146">
    <property type="entry name" value="GAT1_Peptidase_E"/>
    <property type="match status" value="1"/>
</dbReference>
<reference evidence="11" key="1">
    <citation type="submission" date="2022-11" db="EMBL/GenBank/DDBJ databases">
        <title>Minimal conservation of predation-associated metabolite biosynthetic gene clusters underscores biosynthetic potential of Myxococcota including descriptions for ten novel species: Archangium lansinium sp. nov., Myxococcus landrumus sp. nov., Nannocystis bai.</title>
        <authorList>
            <person name="Ahearne A."/>
            <person name="Stevens C."/>
            <person name="Phillips K."/>
        </authorList>
    </citation>
    <scope>NUCLEOTIDE SEQUENCE</scope>
    <source>
        <strain evidence="11">Na p29</strain>
    </source>
</reference>
<gene>
    <name evidence="11" type="primary">pepE</name>
    <name evidence="11" type="ORF">OV079_35235</name>
</gene>
<dbReference type="EC" id="3.4.13.21" evidence="9"/>
<evidence type="ECO:0000313" key="11">
    <source>
        <dbReference type="EMBL" id="MCY1010729.1"/>
    </source>
</evidence>
<dbReference type="GO" id="GO:0005737">
    <property type="term" value="C:cytoplasm"/>
    <property type="evidence" value="ECO:0007669"/>
    <property type="project" value="UniProtKB-SubCell"/>
</dbReference>
<keyword evidence="5 11" id="KW-0378">Hydrolase</keyword>
<evidence type="ECO:0000256" key="3">
    <source>
        <dbReference type="ARBA" id="ARBA00022490"/>
    </source>
</evidence>
<evidence type="ECO:0000256" key="2">
    <source>
        <dbReference type="ARBA" id="ARBA00006534"/>
    </source>
</evidence>
<keyword evidence="6" id="KW-0720">Serine protease</keyword>
<keyword evidence="3" id="KW-0963">Cytoplasm</keyword>
<comment type="subcellular location">
    <subcellularLocation>
        <location evidence="1">Cytoplasm</location>
    </subcellularLocation>
</comment>
<dbReference type="FunFam" id="3.40.50.880:FF:000007">
    <property type="entry name" value="Peptidase E"/>
    <property type="match status" value="1"/>
</dbReference>
<comment type="catalytic activity">
    <reaction evidence="8">
        <text>Dipeptidase E catalyzes the hydrolysis of dipeptides Asp-|-Xaa. It does not act on peptides with N-terminal Glu, Asn or Gln, nor does it cleave isoaspartyl peptides.</text>
        <dbReference type="EC" id="3.4.13.21"/>
    </reaction>
</comment>
<dbReference type="InterPro" id="IPR029062">
    <property type="entry name" value="Class_I_gatase-like"/>
</dbReference>
<dbReference type="Proteomes" id="UP001150924">
    <property type="component" value="Unassembled WGS sequence"/>
</dbReference>
<dbReference type="PANTHER" id="PTHR20842">
    <property type="entry name" value="PROTEASE S51 ALPHA-ASPARTYL DIPEPTIDASE"/>
    <property type="match status" value="1"/>
</dbReference>
<dbReference type="InterPro" id="IPR005320">
    <property type="entry name" value="Peptidase_S51"/>
</dbReference>
<evidence type="ECO:0000256" key="4">
    <source>
        <dbReference type="ARBA" id="ARBA00022670"/>
    </source>
</evidence>
<evidence type="ECO:0000256" key="10">
    <source>
        <dbReference type="ARBA" id="ARBA00075877"/>
    </source>
</evidence>
<organism evidence="11 12">
    <name type="scientific">Nannocystis pusilla</name>
    <dbReference type="NCBI Taxonomy" id="889268"/>
    <lineage>
        <taxon>Bacteria</taxon>
        <taxon>Pseudomonadati</taxon>
        <taxon>Myxococcota</taxon>
        <taxon>Polyangia</taxon>
        <taxon>Nannocystales</taxon>
        <taxon>Nannocystaceae</taxon>
        <taxon>Nannocystis</taxon>
    </lineage>
</organism>
<dbReference type="AlphaFoldDB" id="A0A9X3EUV1"/>
<dbReference type="Gene3D" id="3.40.50.880">
    <property type="match status" value="1"/>
</dbReference>
<proteinExistence type="inferred from homology"/>
<accession>A0A9X3EUV1</accession>
<evidence type="ECO:0000256" key="8">
    <source>
        <dbReference type="ARBA" id="ARBA00050239"/>
    </source>
</evidence>